<organism evidence="2">
    <name type="scientific">viral metagenome</name>
    <dbReference type="NCBI Taxonomy" id="1070528"/>
    <lineage>
        <taxon>unclassified sequences</taxon>
        <taxon>metagenomes</taxon>
        <taxon>organismal metagenomes</taxon>
    </lineage>
</organism>
<dbReference type="Pfam" id="PF01764">
    <property type="entry name" value="Lipase_3"/>
    <property type="match status" value="1"/>
</dbReference>
<dbReference type="AlphaFoldDB" id="A0A6C0DV16"/>
<dbReference type="PANTHER" id="PTHR45856:SF25">
    <property type="entry name" value="FUNGAL LIPASE-LIKE DOMAIN-CONTAINING PROTEIN"/>
    <property type="match status" value="1"/>
</dbReference>
<name>A0A6C0DV16_9ZZZZ</name>
<evidence type="ECO:0000259" key="1">
    <source>
        <dbReference type="Pfam" id="PF01764"/>
    </source>
</evidence>
<accession>A0A6C0DV16</accession>
<dbReference type="PANTHER" id="PTHR45856">
    <property type="entry name" value="ALPHA/BETA-HYDROLASES SUPERFAMILY PROTEIN"/>
    <property type="match status" value="1"/>
</dbReference>
<evidence type="ECO:0000313" key="2">
    <source>
        <dbReference type="EMBL" id="QHT19869.1"/>
    </source>
</evidence>
<sequence length="274" mass="31299">MKLFFHIIFALFYGALFAYNKDVSNTAVWLSGAAYCGMDNYKTMKLSGPATNFIVENVLYEPKTDLQGYIGILKSTNTIYIVFRGSSSKLNWMADFEFTKREYDTYSDCECKVHHGFYDATENLKDQVINLVREIKYKTGFSSVIVTGHSLGAAIAQLIGMELSAVDIKNQIYNFGQPRIGDDKYAKFVNVISKELVRFTHDKDMVPHVPPREFGYLHSCREVFEDKYGKLTECSSAECEDTKCADQYRLSQTNTEDHSIYLGHYLDCGNSTFW</sequence>
<protein>
    <recommendedName>
        <fullName evidence="1">Fungal lipase-type domain-containing protein</fullName>
    </recommendedName>
</protein>
<dbReference type="InterPro" id="IPR051218">
    <property type="entry name" value="Sec_MonoDiacylglyc_Lipase"/>
</dbReference>
<dbReference type="SUPFAM" id="SSF53474">
    <property type="entry name" value="alpha/beta-Hydrolases"/>
    <property type="match status" value="1"/>
</dbReference>
<dbReference type="InterPro" id="IPR029058">
    <property type="entry name" value="AB_hydrolase_fold"/>
</dbReference>
<dbReference type="InterPro" id="IPR002921">
    <property type="entry name" value="Fungal_lipase-type"/>
</dbReference>
<feature type="domain" description="Fungal lipase-type" evidence="1">
    <location>
        <begin position="80"/>
        <end position="213"/>
    </location>
</feature>
<dbReference type="EMBL" id="MN739670">
    <property type="protein sequence ID" value="QHT19869.1"/>
    <property type="molecule type" value="Genomic_DNA"/>
</dbReference>
<dbReference type="CDD" id="cd00519">
    <property type="entry name" value="Lipase_3"/>
    <property type="match status" value="1"/>
</dbReference>
<dbReference type="Gene3D" id="3.40.50.1820">
    <property type="entry name" value="alpha/beta hydrolase"/>
    <property type="match status" value="1"/>
</dbReference>
<reference evidence="2" key="1">
    <citation type="journal article" date="2020" name="Nature">
        <title>Giant virus diversity and host interactions through global metagenomics.</title>
        <authorList>
            <person name="Schulz F."/>
            <person name="Roux S."/>
            <person name="Paez-Espino D."/>
            <person name="Jungbluth S."/>
            <person name="Walsh D.A."/>
            <person name="Denef V.J."/>
            <person name="McMahon K.D."/>
            <person name="Konstantinidis K.T."/>
            <person name="Eloe-Fadrosh E.A."/>
            <person name="Kyrpides N.C."/>
            <person name="Woyke T."/>
        </authorList>
    </citation>
    <scope>NUCLEOTIDE SEQUENCE</scope>
    <source>
        <strain evidence="2">GVMAG-M-3300023174-5</strain>
    </source>
</reference>
<proteinExistence type="predicted"/>
<dbReference type="GO" id="GO:0006629">
    <property type="term" value="P:lipid metabolic process"/>
    <property type="evidence" value="ECO:0007669"/>
    <property type="project" value="InterPro"/>
</dbReference>